<sequence>MGGSGSVTHFLTLTVNLTIIVNVDAYHIIQLTSLWQLLRVHQYWHFLLPESGFAWR</sequence>
<evidence type="ECO:0000313" key="2">
    <source>
        <dbReference type="Proteomes" id="UP001206595"/>
    </source>
</evidence>
<comment type="caution">
    <text evidence="1">The sequence shown here is derived from an EMBL/GenBank/DDBJ whole genome shotgun (WGS) entry which is preliminary data.</text>
</comment>
<protein>
    <submittedName>
        <fullName evidence="1">Uncharacterized protein</fullName>
    </submittedName>
</protein>
<reference evidence="1" key="2">
    <citation type="journal article" date="2022" name="Proc. Natl. Acad. Sci. U.S.A.">
        <title>Diploid-dominant life cycles characterize the early evolution of Fungi.</title>
        <authorList>
            <person name="Amses K.R."/>
            <person name="Simmons D.R."/>
            <person name="Longcore J.E."/>
            <person name="Mondo S.J."/>
            <person name="Seto K."/>
            <person name="Jeronimo G.H."/>
            <person name="Bonds A.E."/>
            <person name="Quandt C.A."/>
            <person name="Davis W.J."/>
            <person name="Chang Y."/>
            <person name="Federici B.A."/>
            <person name="Kuo A."/>
            <person name="LaButti K."/>
            <person name="Pangilinan J."/>
            <person name="Andreopoulos W."/>
            <person name="Tritt A."/>
            <person name="Riley R."/>
            <person name="Hundley H."/>
            <person name="Johnson J."/>
            <person name="Lipzen A."/>
            <person name="Barry K."/>
            <person name="Lang B.F."/>
            <person name="Cuomo C.A."/>
            <person name="Buchler N.E."/>
            <person name="Grigoriev I.V."/>
            <person name="Spatafora J.W."/>
            <person name="Stajich J.E."/>
            <person name="James T.Y."/>
        </authorList>
    </citation>
    <scope>NUCLEOTIDE SEQUENCE</scope>
    <source>
        <strain evidence="1">AG</strain>
    </source>
</reference>
<keyword evidence="2" id="KW-1185">Reference proteome</keyword>
<dbReference type="Proteomes" id="UP001206595">
    <property type="component" value="Unassembled WGS sequence"/>
</dbReference>
<proteinExistence type="predicted"/>
<name>A0AAD5EDS1_UMBRA</name>
<organism evidence="1 2">
    <name type="scientific">Umbelopsis ramanniana AG</name>
    <dbReference type="NCBI Taxonomy" id="1314678"/>
    <lineage>
        <taxon>Eukaryota</taxon>
        <taxon>Fungi</taxon>
        <taxon>Fungi incertae sedis</taxon>
        <taxon>Mucoromycota</taxon>
        <taxon>Mucoromycotina</taxon>
        <taxon>Umbelopsidomycetes</taxon>
        <taxon>Umbelopsidales</taxon>
        <taxon>Umbelopsidaceae</taxon>
        <taxon>Umbelopsis</taxon>
    </lineage>
</organism>
<evidence type="ECO:0000313" key="1">
    <source>
        <dbReference type="EMBL" id="KAI8582028.1"/>
    </source>
</evidence>
<gene>
    <name evidence="1" type="ORF">K450DRAFT_228711</name>
</gene>
<dbReference type="GeneID" id="75912315"/>
<accession>A0AAD5EDS1</accession>
<reference evidence="1" key="1">
    <citation type="submission" date="2021-06" db="EMBL/GenBank/DDBJ databases">
        <authorList>
            <consortium name="DOE Joint Genome Institute"/>
            <person name="Mondo S.J."/>
            <person name="Amses K.R."/>
            <person name="Simmons D.R."/>
            <person name="Longcore J.E."/>
            <person name="Seto K."/>
            <person name="Alves G.H."/>
            <person name="Bonds A.E."/>
            <person name="Quandt C.A."/>
            <person name="Davis W.J."/>
            <person name="Chang Y."/>
            <person name="Letcher P.M."/>
            <person name="Powell M.J."/>
            <person name="Kuo A."/>
            <person name="Labutti K."/>
            <person name="Pangilinan J."/>
            <person name="Andreopoulos W."/>
            <person name="Tritt A."/>
            <person name="Riley R."/>
            <person name="Hundley H."/>
            <person name="Johnson J."/>
            <person name="Lipzen A."/>
            <person name="Barry K."/>
            <person name="Berbee M.L."/>
            <person name="Buchler N.E."/>
            <person name="Grigoriev I.V."/>
            <person name="Spatafora J.W."/>
            <person name="Stajich J.E."/>
            <person name="James T.Y."/>
        </authorList>
    </citation>
    <scope>NUCLEOTIDE SEQUENCE</scope>
    <source>
        <strain evidence="1">AG</strain>
    </source>
</reference>
<dbReference type="RefSeq" id="XP_051447032.1">
    <property type="nucleotide sequence ID" value="XM_051586967.1"/>
</dbReference>
<dbReference type="AlphaFoldDB" id="A0AAD5EDS1"/>
<dbReference type="EMBL" id="MU620902">
    <property type="protein sequence ID" value="KAI8582028.1"/>
    <property type="molecule type" value="Genomic_DNA"/>
</dbReference>